<dbReference type="Gene3D" id="3.40.30.10">
    <property type="entry name" value="Glutaredoxin"/>
    <property type="match status" value="1"/>
</dbReference>
<sequence length="215" mass="24198">MASVDFWFDYISHNAYLAWHGLKPIADAHNLAIIPQPVVFAGLLNHYGGKGPAELPAKSQWMLKNVLRKARQLDLTLRPPASHPFNPLLSLRATLAIDDVATRTRFIDSMFHAVWAESRDPSAAQTINDCATQAGCDGEHILAQANDPDIKDALHNQTREAIRRKVFGVPSILIGDELFWGYDDLVFMRQHLEGSDPLDTNDLQQWQRVRPSARR</sequence>
<dbReference type="OrthoDB" id="5244108at2"/>
<dbReference type="GO" id="GO:0018845">
    <property type="term" value="F:2-hydroxychromene-2-carboxylate isomerase activity"/>
    <property type="evidence" value="ECO:0007669"/>
    <property type="project" value="UniProtKB-UniRule"/>
</dbReference>
<proteinExistence type="inferred from homology"/>
<dbReference type="PIRSF" id="PIRSF006386">
    <property type="entry name" value="HCCAis_GSTk"/>
    <property type="match status" value="1"/>
</dbReference>
<dbReference type="InterPro" id="IPR001853">
    <property type="entry name" value="DSBA-like_thioredoxin_dom"/>
</dbReference>
<evidence type="ECO:0000313" key="5">
    <source>
        <dbReference type="Proteomes" id="UP000192342"/>
    </source>
</evidence>
<feature type="domain" description="DSBA-like thioredoxin" evidence="3">
    <location>
        <begin position="4"/>
        <end position="192"/>
    </location>
</feature>
<reference evidence="4 5" key="1">
    <citation type="submission" date="2013-04" db="EMBL/GenBank/DDBJ databases">
        <title>Oceanococcus atlanticus 22II-S10r2 Genome Sequencing.</title>
        <authorList>
            <person name="Lai Q."/>
            <person name="Li G."/>
            <person name="Shao Z."/>
        </authorList>
    </citation>
    <scope>NUCLEOTIDE SEQUENCE [LARGE SCALE GENOMIC DNA]</scope>
    <source>
        <strain evidence="4 5">22II-S10r2</strain>
    </source>
</reference>
<dbReference type="PANTHER" id="PTHR42943">
    <property type="entry name" value="GLUTATHIONE S-TRANSFERASE KAPPA"/>
    <property type="match status" value="1"/>
</dbReference>
<dbReference type="EC" id="5.99.1.4" evidence="1"/>
<dbReference type="Pfam" id="PF01323">
    <property type="entry name" value="DSBA"/>
    <property type="match status" value="1"/>
</dbReference>
<comment type="catalytic activity">
    <reaction evidence="1">
        <text>2-hydroxychromene-2-carboxylate = (3E)-4-(2-hydroxyphenyl)-2-oxobut-3-enoate</text>
        <dbReference type="Rhea" id="RHEA:27401"/>
        <dbReference type="ChEBI" id="CHEBI:59350"/>
        <dbReference type="ChEBI" id="CHEBI:59353"/>
        <dbReference type="EC" id="5.99.1.4"/>
    </reaction>
</comment>
<dbReference type="Proteomes" id="UP000192342">
    <property type="component" value="Unassembled WGS sequence"/>
</dbReference>
<dbReference type="GO" id="GO:0006749">
    <property type="term" value="P:glutathione metabolic process"/>
    <property type="evidence" value="ECO:0007669"/>
    <property type="project" value="TreeGrafter"/>
</dbReference>
<dbReference type="GO" id="GO:1901170">
    <property type="term" value="P:naphthalene catabolic process"/>
    <property type="evidence" value="ECO:0007669"/>
    <property type="project" value="InterPro"/>
</dbReference>
<gene>
    <name evidence="4" type="ORF">ATO7_15892</name>
</gene>
<organism evidence="4 5">
    <name type="scientific">Oceanococcus atlanticus</name>
    <dbReference type="NCBI Taxonomy" id="1317117"/>
    <lineage>
        <taxon>Bacteria</taxon>
        <taxon>Pseudomonadati</taxon>
        <taxon>Pseudomonadota</taxon>
        <taxon>Gammaproteobacteria</taxon>
        <taxon>Chromatiales</taxon>
        <taxon>Oceanococcaceae</taxon>
        <taxon>Oceanococcus</taxon>
    </lineage>
</organism>
<evidence type="ECO:0000313" key="4">
    <source>
        <dbReference type="EMBL" id="ORE85280.1"/>
    </source>
</evidence>
<dbReference type="GO" id="GO:0004602">
    <property type="term" value="F:glutathione peroxidase activity"/>
    <property type="evidence" value="ECO:0007669"/>
    <property type="project" value="TreeGrafter"/>
</dbReference>
<dbReference type="RefSeq" id="WP_083563423.1">
    <property type="nucleotide sequence ID" value="NZ_AQQV01000005.1"/>
</dbReference>
<keyword evidence="5" id="KW-1185">Reference proteome</keyword>
<comment type="caution">
    <text evidence="4">The sequence shown here is derived from an EMBL/GenBank/DDBJ whole genome shotgun (WGS) entry which is preliminary data.</text>
</comment>
<dbReference type="InterPro" id="IPR051924">
    <property type="entry name" value="GST_Kappa/NadH"/>
</dbReference>
<feature type="active site" description="Nucleophile" evidence="2">
    <location>
        <position position="12"/>
    </location>
</feature>
<comment type="similarity">
    <text evidence="1">Belongs to the GST superfamily. NadH family.</text>
</comment>
<evidence type="ECO:0000259" key="3">
    <source>
        <dbReference type="Pfam" id="PF01323"/>
    </source>
</evidence>
<dbReference type="EMBL" id="AQQV01000005">
    <property type="protein sequence ID" value="ORE85280.1"/>
    <property type="molecule type" value="Genomic_DNA"/>
</dbReference>
<name>A0A1Y1SBK6_9GAMM</name>
<dbReference type="AlphaFoldDB" id="A0A1Y1SBK6"/>
<evidence type="ECO:0000256" key="2">
    <source>
        <dbReference type="PIRSR" id="PIRSR006386-1"/>
    </source>
</evidence>
<dbReference type="CDD" id="cd03022">
    <property type="entry name" value="DsbA_HCCA_Iso"/>
    <property type="match status" value="1"/>
</dbReference>
<dbReference type="InterPro" id="IPR044087">
    <property type="entry name" value="NahD-like"/>
</dbReference>
<protein>
    <recommendedName>
        <fullName evidence="1">2-hydroxychromene-2-carboxylate isomerase</fullName>
        <ecNumber evidence="1">5.99.1.4</ecNumber>
    </recommendedName>
</protein>
<dbReference type="GO" id="GO:0004364">
    <property type="term" value="F:glutathione transferase activity"/>
    <property type="evidence" value="ECO:0007669"/>
    <property type="project" value="TreeGrafter"/>
</dbReference>
<dbReference type="InterPro" id="IPR036249">
    <property type="entry name" value="Thioredoxin-like_sf"/>
</dbReference>
<dbReference type="PANTHER" id="PTHR42943:SF2">
    <property type="entry name" value="GLUTATHIONE S-TRANSFERASE KAPPA 1"/>
    <property type="match status" value="1"/>
</dbReference>
<dbReference type="InterPro" id="IPR014440">
    <property type="entry name" value="HCCAis_GSTk"/>
</dbReference>
<dbReference type="SUPFAM" id="SSF52833">
    <property type="entry name" value="Thioredoxin-like"/>
    <property type="match status" value="1"/>
</dbReference>
<evidence type="ECO:0000256" key="1">
    <source>
        <dbReference type="PIRNR" id="PIRNR006386"/>
    </source>
</evidence>
<accession>A0A1Y1SBK6</accession>
<dbReference type="STRING" id="1317117.ATO7_15892"/>
<keyword evidence="1 4" id="KW-0413">Isomerase</keyword>